<keyword evidence="1" id="KW-0732">Signal</keyword>
<dbReference type="Proteomes" id="UP001597368">
    <property type="component" value="Unassembled WGS sequence"/>
</dbReference>
<evidence type="ECO:0000313" key="4">
    <source>
        <dbReference type="Proteomes" id="UP001597368"/>
    </source>
</evidence>
<feature type="signal peptide" evidence="1">
    <location>
        <begin position="1"/>
        <end position="25"/>
    </location>
</feature>
<name>A0ABW4TFH7_9ACTN</name>
<dbReference type="RefSeq" id="WP_379582340.1">
    <property type="nucleotide sequence ID" value="NZ_JBHUFV010000096.1"/>
</dbReference>
<sequence length="806" mass="85889">MRTRFGWAGLALLAMMVSPAVPAQAGTAGPGKTFYVDASSGDDAASGRSPATAWRSLDRAGQVLLGPGDRLLFRAGQRWEGRLSLQGAGLPGRPALVGSYGEGAKPVIDGQGQVDAAVRISNVHDFTVDGLEVTNYSADTSLYRSGVNLFAKDAGRLENVTLRNLNIHDVNGQGGHSVAAAGLIVSIRGNTTPTYFHNLVLERNEISKIGSYGVIMWSTWSRRSGMTSLYPVETGIPDSEVVTWTPSTGVRIRDNYVHDVTGGGITPMHTAGAVIERNRVERAVRGRTKTTGGNVGIWWQGNDDIVVQHNEVSHTGFNGPGSDGHGFDADADNNRSLVQYNYSHDNDGGFFLAVSFTAAPTKDTVVRYNVSRNDGYEGLAASTSTTGTHFLNNTLYITDRAVEVKPPYSGAGTYRFERVVRLYNNAAGVVVRNNVFVNLAGAGFDNKNGVIYDHNLYWGTEQPPTGADHAAVVADPRLAAPGQESPAGYRPLDGSPAFDAGVSVPAEHDYAGTPVADGAPDLGAFQREIAPAKVSASFEPKGHLRRLADRDPATAWRSVPEPRLPGTIDLTSATGRAFRTVTVSAAHAASRAITDVEVQTRDDGDWVTRASGKLVWTTDDDTVEQQVITLPETIKAVQVRLVVKAAAGGPIQINEIALGVPAASEPYRPGRTAVASTTFPTSPTNTVDALVDGDPSSPWASVSTGVTFPGEFVVDYGKDRRIAAVTLHTAWAKGQGVTDVSLDTWDGTAWVTQAARHLTNWQELSSKVETSTITLPSPVITRKIRLTVHDANLQWGNIALYEIVAS</sequence>
<dbReference type="InterPro" id="IPR012334">
    <property type="entry name" value="Pectin_lyas_fold"/>
</dbReference>
<dbReference type="InterPro" id="IPR000421">
    <property type="entry name" value="FA58C"/>
</dbReference>
<comment type="caution">
    <text evidence="3">The sequence shown here is derived from an EMBL/GenBank/DDBJ whole genome shotgun (WGS) entry which is preliminary data.</text>
</comment>
<dbReference type="Gene3D" id="2.160.20.10">
    <property type="entry name" value="Single-stranded right-handed beta-helix, Pectin lyase-like"/>
    <property type="match status" value="1"/>
</dbReference>
<dbReference type="PROSITE" id="PS50022">
    <property type="entry name" value="FA58C_3"/>
    <property type="match status" value="1"/>
</dbReference>
<dbReference type="Pfam" id="PF13229">
    <property type="entry name" value="Beta_helix"/>
    <property type="match status" value="1"/>
</dbReference>
<proteinExistence type="predicted"/>
<evidence type="ECO:0000259" key="2">
    <source>
        <dbReference type="PROSITE" id="PS50022"/>
    </source>
</evidence>
<gene>
    <name evidence="3" type="ORF">ACFSKW_50735</name>
</gene>
<dbReference type="SUPFAM" id="SSF51126">
    <property type="entry name" value="Pectin lyase-like"/>
    <property type="match status" value="2"/>
</dbReference>
<evidence type="ECO:0000313" key="3">
    <source>
        <dbReference type="EMBL" id="MFD1939762.1"/>
    </source>
</evidence>
<dbReference type="SMART" id="SM00710">
    <property type="entry name" value="PbH1"/>
    <property type="match status" value="9"/>
</dbReference>
<dbReference type="InterPro" id="IPR039448">
    <property type="entry name" value="Beta_helix"/>
</dbReference>
<reference evidence="4" key="1">
    <citation type="journal article" date="2019" name="Int. J. Syst. Evol. Microbiol.">
        <title>The Global Catalogue of Microorganisms (GCM) 10K type strain sequencing project: providing services to taxonomists for standard genome sequencing and annotation.</title>
        <authorList>
            <consortium name="The Broad Institute Genomics Platform"/>
            <consortium name="The Broad Institute Genome Sequencing Center for Infectious Disease"/>
            <person name="Wu L."/>
            <person name="Ma J."/>
        </authorList>
    </citation>
    <scope>NUCLEOTIDE SEQUENCE [LARGE SCALE GENOMIC DNA]</scope>
    <source>
        <strain evidence="4">ICMP 6774ER</strain>
    </source>
</reference>
<feature type="domain" description="F5/8 type C" evidence="2">
    <location>
        <begin position="653"/>
        <end position="806"/>
    </location>
</feature>
<accession>A0ABW4TFH7</accession>
<protein>
    <submittedName>
        <fullName evidence="3">Discoidin domain-containing protein</fullName>
    </submittedName>
</protein>
<organism evidence="3 4">
    <name type="scientific">Nonomuraea mangrovi</name>
    <dbReference type="NCBI Taxonomy" id="2316207"/>
    <lineage>
        <taxon>Bacteria</taxon>
        <taxon>Bacillati</taxon>
        <taxon>Actinomycetota</taxon>
        <taxon>Actinomycetes</taxon>
        <taxon>Streptosporangiales</taxon>
        <taxon>Streptosporangiaceae</taxon>
        <taxon>Nonomuraea</taxon>
    </lineage>
</organism>
<dbReference type="InterPro" id="IPR006626">
    <property type="entry name" value="PbH1"/>
</dbReference>
<dbReference type="SUPFAM" id="SSF49785">
    <property type="entry name" value="Galactose-binding domain-like"/>
    <property type="match status" value="2"/>
</dbReference>
<dbReference type="InterPro" id="IPR011050">
    <property type="entry name" value="Pectin_lyase_fold/virulence"/>
</dbReference>
<feature type="chain" id="PRO_5045615554" evidence="1">
    <location>
        <begin position="26"/>
        <end position="806"/>
    </location>
</feature>
<dbReference type="EMBL" id="JBHUFV010000096">
    <property type="protein sequence ID" value="MFD1939762.1"/>
    <property type="molecule type" value="Genomic_DNA"/>
</dbReference>
<dbReference type="InterPro" id="IPR008979">
    <property type="entry name" value="Galactose-bd-like_sf"/>
</dbReference>
<evidence type="ECO:0000256" key="1">
    <source>
        <dbReference type="SAM" id="SignalP"/>
    </source>
</evidence>
<keyword evidence="4" id="KW-1185">Reference proteome</keyword>
<dbReference type="Pfam" id="PF00754">
    <property type="entry name" value="F5_F8_type_C"/>
    <property type="match status" value="1"/>
</dbReference>
<dbReference type="Gene3D" id="2.60.120.260">
    <property type="entry name" value="Galactose-binding domain-like"/>
    <property type="match status" value="2"/>
</dbReference>